<dbReference type="GO" id="GO:0005643">
    <property type="term" value="C:nuclear pore"/>
    <property type="evidence" value="ECO:0007669"/>
    <property type="project" value="TreeGrafter"/>
</dbReference>
<proteinExistence type="predicted"/>
<keyword evidence="2" id="KW-1185">Reference proteome</keyword>
<reference evidence="3" key="1">
    <citation type="submission" date="2020-12" db="UniProtKB">
        <authorList>
            <consortium name="WormBaseParasite"/>
        </authorList>
    </citation>
    <scope>IDENTIFICATION</scope>
    <source>
        <strain evidence="3">MHco3</strain>
    </source>
</reference>
<dbReference type="Pfam" id="PF25460">
    <property type="entry name" value="Beta-prop_Aladin"/>
    <property type="match status" value="1"/>
</dbReference>
<protein>
    <submittedName>
        <fullName evidence="3">ANAPC4_WD40 domain-containing protein</fullName>
    </submittedName>
</protein>
<dbReference type="InterPro" id="IPR001680">
    <property type="entry name" value="WD40_rpt"/>
</dbReference>
<dbReference type="SUPFAM" id="SSF50978">
    <property type="entry name" value="WD40 repeat-like"/>
    <property type="match status" value="1"/>
</dbReference>
<dbReference type="Gene3D" id="2.130.10.10">
    <property type="entry name" value="YVTN repeat-like/Quinoprotein amine dehydrogenase"/>
    <property type="match status" value="1"/>
</dbReference>
<accession>A0A7I4Y8T6</accession>
<name>A0A7I4Y8T6_HAECO</name>
<dbReference type="InterPro" id="IPR045139">
    <property type="entry name" value="Aladin"/>
</dbReference>
<dbReference type="WBParaSite" id="HCON_00067460-00001">
    <property type="protein sequence ID" value="HCON_00067460-00001"/>
    <property type="gene ID" value="HCON_00067460"/>
</dbReference>
<dbReference type="Proteomes" id="UP000025227">
    <property type="component" value="Unplaced"/>
</dbReference>
<feature type="domain" description="Aladin seven-bladed propeller" evidence="1">
    <location>
        <begin position="139"/>
        <end position="496"/>
    </location>
</feature>
<organism evidence="2 3">
    <name type="scientific">Haemonchus contortus</name>
    <name type="common">Barber pole worm</name>
    <dbReference type="NCBI Taxonomy" id="6289"/>
    <lineage>
        <taxon>Eukaryota</taxon>
        <taxon>Metazoa</taxon>
        <taxon>Ecdysozoa</taxon>
        <taxon>Nematoda</taxon>
        <taxon>Chromadorea</taxon>
        <taxon>Rhabditida</taxon>
        <taxon>Rhabditina</taxon>
        <taxon>Rhabditomorpha</taxon>
        <taxon>Strongyloidea</taxon>
        <taxon>Trichostrongylidae</taxon>
        <taxon>Haemonchus</taxon>
    </lineage>
</organism>
<evidence type="ECO:0000259" key="1">
    <source>
        <dbReference type="Pfam" id="PF25460"/>
    </source>
</evidence>
<dbReference type="AlphaFoldDB" id="A0A7I4Y8T6"/>
<evidence type="ECO:0000313" key="2">
    <source>
        <dbReference type="Proteomes" id="UP000025227"/>
    </source>
</evidence>
<dbReference type="SMART" id="SM00320">
    <property type="entry name" value="WD40"/>
    <property type="match status" value="4"/>
</dbReference>
<evidence type="ECO:0000313" key="3">
    <source>
        <dbReference type="WBParaSite" id="HCON_00067460-00001"/>
    </source>
</evidence>
<dbReference type="GO" id="GO:0006913">
    <property type="term" value="P:nucleocytoplasmic transport"/>
    <property type="evidence" value="ECO:0007669"/>
    <property type="project" value="TreeGrafter"/>
</dbReference>
<dbReference type="PANTHER" id="PTHR14494:SF0">
    <property type="entry name" value="ALADIN"/>
    <property type="match status" value="1"/>
</dbReference>
<dbReference type="OrthoDB" id="411991at2759"/>
<dbReference type="PANTHER" id="PTHR14494">
    <property type="entry name" value="ALADIN/ADRACALIN/AAAS"/>
    <property type="match status" value="1"/>
</dbReference>
<sequence>MSLLEFPPLNSAGKPYGLQEFNGRLLTGNIEEFRRMAKCDSMADYPFVERAHLNSLQHSISKSDVADTYVFREADPLKQAMDRWEKDGITGVIDHVSKITEDSKLWPISRLGRGVLRVQNGFANIAARVLPSMGQDRIEELLHEYSSTMNWKNNWLRCVAAHDEGRRLALCQNNNYIRIYNIGRNQKTPLTLKHPLQNNVACMAWEPFDHRVLAVAANNKILIWRLSVKATNIKPSVRCAQVVELPATPISQIVWDRTTSNVILAVSPNSSKIMIVDISTGEVDCFGAWTGGNVTRIVPTHDGRRFAVLYTGNVIRVYDRSTWHEERWSGLAGRAVSAVWSPAGDSLLFASEESSQLYTISFVTKNVLNEDGITEARWSGDTRAVSIFDVSPVEFDPSEVEVEGAVEREIIHIGGRVHALTLSPDGQRLAVSFKENPPVVALFIVDWLPIARLTPSGFVEAPLYGHPSILFFLPKFSNGSMLSIVWSSGTLQYLPLLYGHNSSSHFTAGSILDELSGHSSPAHRITSDSLRSSELPSRCRVRSPDDQIVLFSERFRSRESTEPLQN</sequence>
<dbReference type="InterPro" id="IPR036322">
    <property type="entry name" value="WD40_repeat_dom_sf"/>
</dbReference>
<dbReference type="InterPro" id="IPR057403">
    <property type="entry name" value="Beta-prop_Aladin"/>
</dbReference>
<dbReference type="OMA" id="WRPLCAF"/>
<dbReference type="InterPro" id="IPR015943">
    <property type="entry name" value="WD40/YVTN_repeat-like_dom_sf"/>
</dbReference>